<dbReference type="EMBL" id="BPLR01009341">
    <property type="protein sequence ID" value="GIY31212.1"/>
    <property type="molecule type" value="Genomic_DNA"/>
</dbReference>
<reference evidence="1 2" key="1">
    <citation type="submission" date="2021-06" db="EMBL/GenBank/DDBJ databases">
        <title>Caerostris extrusa draft genome.</title>
        <authorList>
            <person name="Kono N."/>
            <person name="Arakawa K."/>
        </authorList>
    </citation>
    <scope>NUCLEOTIDE SEQUENCE [LARGE SCALE GENOMIC DNA]</scope>
</reference>
<proteinExistence type="predicted"/>
<evidence type="ECO:0000313" key="2">
    <source>
        <dbReference type="Proteomes" id="UP001054945"/>
    </source>
</evidence>
<gene>
    <name evidence="1" type="ORF">CEXT_50171</name>
</gene>
<dbReference type="Proteomes" id="UP001054945">
    <property type="component" value="Unassembled WGS sequence"/>
</dbReference>
<dbReference type="AlphaFoldDB" id="A0AAV4SFH1"/>
<protein>
    <submittedName>
        <fullName evidence="1">Uncharacterized protein</fullName>
    </submittedName>
</protein>
<sequence length="91" mass="10281">MKYFIIFWGEVLAYCNQTVLSWRQMLIVNDCPDAAKDTKNHATSTTRATVQKYPDGVDKYLCPVQGSCPCSTFINDCGSPLPLHVVILKYF</sequence>
<comment type="caution">
    <text evidence="1">The sequence shown here is derived from an EMBL/GenBank/DDBJ whole genome shotgun (WGS) entry which is preliminary data.</text>
</comment>
<name>A0AAV4SFH1_CAEEX</name>
<keyword evidence="2" id="KW-1185">Reference proteome</keyword>
<evidence type="ECO:0000313" key="1">
    <source>
        <dbReference type="EMBL" id="GIY31212.1"/>
    </source>
</evidence>
<organism evidence="1 2">
    <name type="scientific">Caerostris extrusa</name>
    <name type="common">Bark spider</name>
    <name type="synonym">Caerostris bankana</name>
    <dbReference type="NCBI Taxonomy" id="172846"/>
    <lineage>
        <taxon>Eukaryota</taxon>
        <taxon>Metazoa</taxon>
        <taxon>Ecdysozoa</taxon>
        <taxon>Arthropoda</taxon>
        <taxon>Chelicerata</taxon>
        <taxon>Arachnida</taxon>
        <taxon>Araneae</taxon>
        <taxon>Araneomorphae</taxon>
        <taxon>Entelegynae</taxon>
        <taxon>Araneoidea</taxon>
        <taxon>Araneidae</taxon>
        <taxon>Caerostris</taxon>
    </lineage>
</organism>
<accession>A0AAV4SFH1</accession>